<reference evidence="4" key="1">
    <citation type="journal article" date="2011" name="MBio">
        <title>Novel metabolic attributes of the genus Cyanothece, comprising a group of unicellular nitrogen-fixing Cyanobacteria.</title>
        <authorList>
            <person name="Bandyopadhyay A."/>
            <person name="Elvitigala T."/>
            <person name="Welsh E."/>
            <person name="Stockel J."/>
            <person name="Liberton M."/>
            <person name="Min H."/>
            <person name="Sherman L.A."/>
            <person name="Pakrasi H.B."/>
        </authorList>
    </citation>
    <scope>NUCLEOTIDE SEQUENCE [LARGE SCALE GENOMIC DNA]</scope>
    <source>
        <strain evidence="4">PCC 7822</strain>
    </source>
</reference>
<dbReference type="InterPro" id="IPR004155">
    <property type="entry name" value="PBS_lyase_HEAT"/>
</dbReference>
<proteinExistence type="predicted"/>
<dbReference type="Proteomes" id="UP000008206">
    <property type="component" value="Chromosome"/>
</dbReference>
<name>E0UF89_GLOV7</name>
<dbReference type="InterPro" id="IPR016024">
    <property type="entry name" value="ARM-type_fold"/>
</dbReference>
<dbReference type="RefSeq" id="WP_013323529.1">
    <property type="nucleotide sequence ID" value="NC_014501.1"/>
</dbReference>
<dbReference type="STRING" id="497965.Cyan7822_3518"/>
<dbReference type="GO" id="GO:0030089">
    <property type="term" value="C:phycobilisome"/>
    <property type="evidence" value="ECO:0007669"/>
    <property type="project" value="UniProtKB-KW"/>
</dbReference>
<dbReference type="AlphaFoldDB" id="E0UF89"/>
<dbReference type="HOGENOM" id="CLU_101012_0_0_3"/>
<dbReference type="KEGG" id="cyj:Cyan7822_3518"/>
<dbReference type="InterPro" id="IPR011989">
    <property type="entry name" value="ARM-like"/>
</dbReference>
<dbReference type="GO" id="GO:0016829">
    <property type="term" value="F:lyase activity"/>
    <property type="evidence" value="ECO:0007669"/>
    <property type="project" value="UniProtKB-KW"/>
</dbReference>
<keyword evidence="1" id="KW-0042">Antenna complex</keyword>
<protein>
    <submittedName>
        <fullName evidence="3">PBS lyase HEAT domain protein repeat-containing protein</fullName>
    </submittedName>
</protein>
<dbReference type="Pfam" id="PF13646">
    <property type="entry name" value="HEAT_2"/>
    <property type="match status" value="2"/>
</dbReference>
<dbReference type="EMBL" id="CP002198">
    <property type="protein sequence ID" value="ADN15460.1"/>
    <property type="molecule type" value="Genomic_DNA"/>
</dbReference>
<evidence type="ECO:0000256" key="2">
    <source>
        <dbReference type="ARBA" id="ARBA00022738"/>
    </source>
</evidence>
<dbReference type="GO" id="GO:0016491">
    <property type="term" value="F:oxidoreductase activity"/>
    <property type="evidence" value="ECO:0007669"/>
    <property type="project" value="TreeGrafter"/>
</dbReference>
<keyword evidence="3" id="KW-0456">Lyase</keyword>
<organism evidence="3 4">
    <name type="scientific">Gloeothece verrucosa (strain PCC 7822)</name>
    <name type="common">Cyanothece sp. (strain PCC 7822)</name>
    <dbReference type="NCBI Taxonomy" id="497965"/>
    <lineage>
        <taxon>Bacteria</taxon>
        <taxon>Bacillati</taxon>
        <taxon>Cyanobacteriota</taxon>
        <taxon>Cyanophyceae</taxon>
        <taxon>Oscillatoriophycideae</taxon>
        <taxon>Chroococcales</taxon>
        <taxon>Aphanothecaceae</taxon>
        <taxon>Gloeothece</taxon>
        <taxon>Gloeothece verrucosa</taxon>
    </lineage>
</organism>
<dbReference type="PANTHER" id="PTHR12697">
    <property type="entry name" value="PBS LYASE HEAT-LIKE PROTEIN"/>
    <property type="match status" value="1"/>
</dbReference>
<keyword evidence="2" id="KW-0605">Phycobilisome</keyword>
<dbReference type="PANTHER" id="PTHR12697:SF39">
    <property type="entry name" value="SLR1687 PROTEIN"/>
    <property type="match status" value="1"/>
</dbReference>
<accession>E0UF89</accession>
<evidence type="ECO:0000313" key="4">
    <source>
        <dbReference type="Proteomes" id="UP000008206"/>
    </source>
</evidence>
<evidence type="ECO:0000256" key="1">
    <source>
        <dbReference type="ARBA" id="ARBA00022549"/>
    </source>
</evidence>
<sequence>MSVTPESVQALIDSSDFGDRIRGINQLRQLDPKIAFEMIQPLVSDQNVRVRYAAVSQLDPLGKQDLEKALELLRERLRFDPEADVKAVAADVIGGLKLTAAFEDLQQLYHQTSEWLIQMSIIACLGEFGDPRGFDLLKIALQNENSLVATAAISALGELGDSRAIELLLPFINDPDWQVRYRLVQAFGNLEGEQAKTALEQLSGDPVEQVAVAAQTLLSH</sequence>
<dbReference type="Gene3D" id="1.25.10.10">
    <property type="entry name" value="Leucine-rich Repeat Variant"/>
    <property type="match status" value="1"/>
</dbReference>
<dbReference type="SMART" id="SM00567">
    <property type="entry name" value="EZ_HEAT"/>
    <property type="match status" value="4"/>
</dbReference>
<dbReference type="SUPFAM" id="SSF48371">
    <property type="entry name" value="ARM repeat"/>
    <property type="match status" value="1"/>
</dbReference>
<dbReference type="OrthoDB" id="510108at2"/>
<dbReference type="NCBIfam" id="NF045915">
    <property type="entry name" value="PhycobilmeDegNblB"/>
    <property type="match status" value="1"/>
</dbReference>
<keyword evidence="4" id="KW-1185">Reference proteome</keyword>
<gene>
    <name evidence="3" type="ordered locus">Cyan7822_3518</name>
</gene>
<dbReference type="eggNOG" id="COG1413">
    <property type="taxonomic scope" value="Bacteria"/>
</dbReference>
<evidence type="ECO:0000313" key="3">
    <source>
        <dbReference type="EMBL" id="ADN15460.1"/>
    </source>
</evidence>